<sequence>MSEAYKKLIKTLRTLFEMDKADLDFGIYRILNQKRDEIDRFLEHDLLPQVKEAFADYAGGTKTEILAELDTLIKTLADAGMDPEQSPKVADLRAKAAGSVDMTAVENEIYSHLHTFFSRYYDKGDFISQRRYKADTYAIPYEGEEVKLYWANHDQYYVKSSEHLRDYAFTVQGEDGKTVRIKLVEADMEKDNVKASVDQERRFVLDTDQPLVLDIDELQIRFHYVPAGKKKQDKLNAEAVTAIFAQQGYDDWLDLLRKPAPTEANPKRTLLEKHLNDYTARNTFDYFIHKDLGGFLRRELDFYIKNEVFYLDDIDEASLNITQTHLRKIKILRSIAKKIIRMLAQVEDFQKKLWLKKKFVVEVGYCITLDQVPESLYPKIAENEMQIENWINLGLAEPKDFCAPGGLEQVKSSKVDFLKENQKLALDTRFFDASFQEELLASIVSVDNQCDGLLINSDNMQALNLIGTKYQNNIDCVYIDPPYNSKSTEILYKNEYKHSSWMSLVANRIGASKCLLSEDYVYSIAIDENEQERLGLILSDMFPGAHQSLITVIHNHKGIQSSNFSNISEYCYFMLPTNSRQCIARKKRESYSTANLNLRDKGNESLRSDARTCFYPFIVDNGEIVDVGDVPEDSFHPASRNVKVGKSQLEVWPVDNNGIERKWRYSRNRFTDIKHMLRAEEGRNGLEINIYKEEENYKTVWDDKKFNAGLHGTRILNSMLKNNPFDFPKSVHLVTACCKAGLNGNSKGIVLDFFAGSGTTGHAVINLNREDGGSRKFILIEMADYFDSVLKPRILKAAYSDEWREGKVVNHNGLSIFLKYLRLESYEDTLNNLLISSRRKEQGDLLDNNPSLREDYMLGYWLDVETADSPSLLNIEQFEDPFNYKLNIATGSVSAYKPTVVDLVETFNYLLGLRINTLDRIRGFKVVIGTNPQEEKVLVIWRKLKEQNNAALEAFMQKQSYHPRDTEFDHIYVNGDHTLEDPHSKVKMIEIEFRRLMFDVQDV</sequence>
<dbReference type="AlphaFoldDB" id="A0A9X0W7M0"/>
<gene>
    <name evidence="5" type="ORF">CKO42_08485</name>
</gene>
<dbReference type="InterPro" id="IPR002052">
    <property type="entry name" value="DNA_methylase_N6_adenine_CS"/>
</dbReference>
<dbReference type="PROSITE" id="PS00092">
    <property type="entry name" value="N6_MTASE"/>
    <property type="match status" value="1"/>
</dbReference>
<reference evidence="5 6" key="1">
    <citation type="journal article" date="2020" name="Microorganisms">
        <title>Osmotic Adaptation and Compatible Solute Biosynthesis of Phototrophic Bacteria as Revealed from Genome Analyses.</title>
        <authorList>
            <person name="Imhoff J.F."/>
            <person name="Rahn T."/>
            <person name="Kunzel S."/>
            <person name="Keller A."/>
            <person name="Neulinger S.C."/>
        </authorList>
    </citation>
    <scope>NUCLEOTIDE SEQUENCE [LARGE SCALE GENOMIC DNA]</scope>
    <source>
        <strain evidence="5 6">DSM 25653</strain>
    </source>
</reference>
<dbReference type="SUPFAM" id="SSF53335">
    <property type="entry name" value="S-adenosyl-L-methionine-dependent methyltransferases"/>
    <property type="match status" value="1"/>
</dbReference>
<dbReference type="InterPro" id="IPR029063">
    <property type="entry name" value="SAM-dependent_MTases_sf"/>
</dbReference>
<keyword evidence="2" id="KW-0489">Methyltransferase</keyword>
<evidence type="ECO:0000256" key="3">
    <source>
        <dbReference type="ARBA" id="ARBA00022679"/>
    </source>
</evidence>
<evidence type="ECO:0000256" key="2">
    <source>
        <dbReference type="ARBA" id="ARBA00022603"/>
    </source>
</evidence>
<dbReference type="InterPro" id="IPR002941">
    <property type="entry name" value="DNA_methylase_N4/N6"/>
</dbReference>
<name>A0A9X0W7M0_9GAMM</name>
<comment type="similarity">
    <text evidence="1">Belongs to the N(4)/N(6)-methyltransferase family.</text>
</comment>
<dbReference type="Pfam" id="PF01555">
    <property type="entry name" value="N6_N4_Mtase"/>
    <property type="match status" value="1"/>
</dbReference>
<dbReference type="PRINTS" id="PR00508">
    <property type="entry name" value="S21N4MTFRASE"/>
</dbReference>
<dbReference type="EMBL" id="NRRY01000010">
    <property type="protein sequence ID" value="MBK1618473.1"/>
    <property type="molecule type" value="Genomic_DNA"/>
</dbReference>
<dbReference type="RefSeq" id="WP_200242073.1">
    <property type="nucleotide sequence ID" value="NZ_NRRY01000010.1"/>
</dbReference>
<evidence type="ECO:0000313" key="6">
    <source>
        <dbReference type="Proteomes" id="UP001138768"/>
    </source>
</evidence>
<keyword evidence="6" id="KW-1185">Reference proteome</keyword>
<comment type="caution">
    <text evidence="5">The sequence shown here is derived from an EMBL/GenBank/DDBJ whole genome shotgun (WGS) entry which is preliminary data.</text>
</comment>
<organism evidence="5 6">
    <name type="scientific">Lamprobacter modestohalophilus</name>
    <dbReference type="NCBI Taxonomy" id="1064514"/>
    <lineage>
        <taxon>Bacteria</taxon>
        <taxon>Pseudomonadati</taxon>
        <taxon>Pseudomonadota</taxon>
        <taxon>Gammaproteobacteria</taxon>
        <taxon>Chromatiales</taxon>
        <taxon>Chromatiaceae</taxon>
        <taxon>Lamprobacter</taxon>
    </lineage>
</organism>
<dbReference type="InterPro" id="IPR001091">
    <property type="entry name" value="RM_Methyltransferase"/>
</dbReference>
<dbReference type="Proteomes" id="UP001138768">
    <property type="component" value="Unassembled WGS sequence"/>
</dbReference>
<dbReference type="GO" id="GO:0008170">
    <property type="term" value="F:N-methyltransferase activity"/>
    <property type="evidence" value="ECO:0007669"/>
    <property type="project" value="InterPro"/>
</dbReference>
<keyword evidence="3" id="KW-0808">Transferase</keyword>
<protein>
    <recommendedName>
        <fullName evidence="4">DNA methylase N-4/N-6 domain-containing protein</fullName>
    </recommendedName>
</protein>
<evidence type="ECO:0000256" key="1">
    <source>
        <dbReference type="ARBA" id="ARBA00006594"/>
    </source>
</evidence>
<evidence type="ECO:0000313" key="5">
    <source>
        <dbReference type="EMBL" id="MBK1618473.1"/>
    </source>
</evidence>
<feature type="domain" description="DNA methylase N-4/N-6" evidence="4">
    <location>
        <begin position="474"/>
        <end position="784"/>
    </location>
</feature>
<dbReference type="Gene3D" id="3.40.50.150">
    <property type="entry name" value="Vaccinia Virus protein VP39"/>
    <property type="match status" value="1"/>
</dbReference>
<proteinExistence type="inferred from homology"/>
<evidence type="ECO:0000259" key="4">
    <source>
        <dbReference type="Pfam" id="PF01555"/>
    </source>
</evidence>
<dbReference type="GO" id="GO:0032259">
    <property type="term" value="P:methylation"/>
    <property type="evidence" value="ECO:0007669"/>
    <property type="project" value="UniProtKB-KW"/>
</dbReference>
<dbReference type="GO" id="GO:0003677">
    <property type="term" value="F:DNA binding"/>
    <property type="evidence" value="ECO:0007669"/>
    <property type="project" value="InterPro"/>
</dbReference>
<accession>A0A9X0W7M0</accession>